<keyword evidence="10" id="KW-1185">Reference proteome</keyword>
<feature type="region of interest" description="Disordered" evidence="7">
    <location>
        <begin position="296"/>
        <end position="332"/>
    </location>
</feature>
<evidence type="ECO:0000256" key="5">
    <source>
        <dbReference type="ARBA" id="ARBA00022777"/>
    </source>
</evidence>
<dbReference type="GO" id="GO:0004674">
    <property type="term" value="F:protein serine/threonine kinase activity"/>
    <property type="evidence" value="ECO:0007669"/>
    <property type="project" value="UniProtKB-KW"/>
</dbReference>
<evidence type="ECO:0000256" key="3">
    <source>
        <dbReference type="ARBA" id="ARBA00022679"/>
    </source>
</evidence>
<dbReference type="OrthoDB" id="410920at2759"/>
<comment type="similarity">
    <text evidence="1">Belongs to the protein kinase superfamily. CAMK Ser/Thr protein kinase family. NIM1 subfamily.</text>
</comment>
<dbReference type="FunCoup" id="A0A2T3AVM2">
    <property type="interactions" value="106"/>
</dbReference>
<evidence type="ECO:0000256" key="1">
    <source>
        <dbReference type="ARBA" id="ARBA00010791"/>
    </source>
</evidence>
<feature type="region of interest" description="Disordered" evidence="7">
    <location>
        <begin position="220"/>
        <end position="250"/>
    </location>
</feature>
<dbReference type="GO" id="GO:0000226">
    <property type="term" value="P:microtubule cytoskeleton organization"/>
    <property type="evidence" value="ECO:0007669"/>
    <property type="project" value="TreeGrafter"/>
</dbReference>
<keyword evidence="2" id="KW-0723">Serine/threonine-protein kinase</keyword>
<dbReference type="Gene3D" id="1.10.510.10">
    <property type="entry name" value="Transferase(Phosphotransferase) domain 1"/>
    <property type="match status" value="1"/>
</dbReference>
<dbReference type="GO" id="GO:0005524">
    <property type="term" value="F:ATP binding"/>
    <property type="evidence" value="ECO:0007669"/>
    <property type="project" value="UniProtKB-KW"/>
</dbReference>
<dbReference type="GO" id="GO:0005737">
    <property type="term" value="C:cytoplasm"/>
    <property type="evidence" value="ECO:0007669"/>
    <property type="project" value="TreeGrafter"/>
</dbReference>
<organism evidence="9 10">
    <name type="scientific">Amorphotheca resinae ATCC 22711</name>
    <dbReference type="NCBI Taxonomy" id="857342"/>
    <lineage>
        <taxon>Eukaryota</taxon>
        <taxon>Fungi</taxon>
        <taxon>Dikarya</taxon>
        <taxon>Ascomycota</taxon>
        <taxon>Pezizomycotina</taxon>
        <taxon>Leotiomycetes</taxon>
        <taxon>Helotiales</taxon>
        <taxon>Amorphothecaceae</taxon>
        <taxon>Amorphotheca</taxon>
    </lineage>
</organism>
<keyword evidence="6" id="KW-0067">ATP-binding</keyword>
<feature type="domain" description="Protein kinase" evidence="8">
    <location>
        <begin position="355"/>
        <end position="680"/>
    </location>
</feature>
<evidence type="ECO:0000259" key="8">
    <source>
        <dbReference type="PROSITE" id="PS50011"/>
    </source>
</evidence>
<dbReference type="FunFam" id="1.10.510.10:FF:000640">
    <property type="entry name" value="Serine/threonine-protein kinase PRR1"/>
    <property type="match status" value="1"/>
</dbReference>
<name>A0A2T3AVM2_AMORE</name>
<sequence>MWLSANSNRPRATCREQNPDLPSSSQTLNAATIFKSNTIAPSPPPNPSTPLNDRASLRALDTSSRLHTSLDTGSGHSSPLSAGLRIRTDVPGCTVTAASAVNTARSSEEFSRAPATTIGIARTPSIKNVLASSVGSNTSLGSAPNSVVSSPMLNAMADVTPLPSPLMSGDSPGPWRKLTSGPTSRETLIPPTADSALITANGESIASAIANQSKRRAFHGFGNNESGLNSTIKNRDKNAGGHTRNRSLSEYVPEAVQNSMPRHITVSGSQCPTIFNPAAESDASLDMHLRREPHLAVQRGLAPVPRPPTPPSSRTGGESSDSDSPLTAAEFTRAKKPRYEYYDAYTRDGKKKKRWRGLKVLGKGTFSQVILATSQLDGEDRSTDENEHFDQQMEGILTPVPEVKMDRKKLVAIKICEHGPKGGASEDRVEMSLKRELEIMKTIHHPSLVCLKAWNIEQTRALLVLNYCPGGDLFEVASGHRDVMVPGLLRRIFAELVGAVRYLHGAHIVHRDIKLENVLVNLTHYELARNQDWTVYPYSIITLTDLGLARHVADDEKLTTRCGSDDYAAPEVILGQPYDGRAIDAWSLGVLLYALLESRLPFDPHPRMSEAQRMRSRTSHRIARIEWVWIEYAGDEGDRESDPEKFRAKGLEGAMLATEGLLKRVRNRWTLEQVAELEWVKGAIAVEGGIKFREEADAEEVLDIDSSPL</sequence>
<protein>
    <recommendedName>
        <fullName evidence="8">Protein kinase domain-containing protein</fullName>
    </recommendedName>
</protein>
<dbReference type="InterPro" id="IPR008271">
    <property type="entry name" value="Ser/Thr_kinase_AS"/>
</dbReference>
<keyword evidence="3" id="KW-0808">Transferase</keyword>
<dbReference type="PANTHER" id="PTHR24346">
    <property type="entry name" value="MAP/MICROTUBULE AFFINITY-REGULATING KINASE"/>
    <property type="match status" value="1"/>
</dbReference>
<accession>A0A2T3AVM2</accession>
<keyword evidence="5" id="KW-0418">Kinase</keyword>
<dbReference type="AlphaFoldDB" id="A0A2T3AVM2"/>
<dbReference type="GO" id="GO:0035556">
    <property type="term" value="P:intracellular signal transduction"/>
    <property type="evidence" value="ECO:0007669"/>
    <property type="project" value="TreeGrafter"/>
</dbReference>
<dbReference type="SUPFAM" id="SSF56112">
    <property type="entry name" value="Protein kinase-like (PK-like)"/>
    <property type="match status" value="1"/>
</dbReference>
<dbReference type="STRING" id="857342.A0A2T3AVM2"/>
<dbReference type="PANTHER" id="PTHR24346:SF82">
    <property type="entry name" value="KP78A-RELATED"/>
    <property type="match status" value="1"/>
</dbReference>
<feature type="compositionally biased region" description="Polar residues" evidence="7">
    <location>
        <begin position="223"/>
        <end position="232"/>
    </location>
</feature>
<proteinExistence type="inferred from homology"/>
<evidence type="ECO:0000313" key="10">
    <source>
        <dbReference type="Proteomes" id="UP000241818"/>
    </source>
</evidence>
<dbReference type="RefSeq" id="XP_024718713.1">
    <property type="nucleotide sequence ID" value="XM_024869388.1"/>
</dbReference>
<feature type="compositionally biased region" description="Polar residues" evidence="7">
    <location>
        <begin position="1"/>
        <end position="10"/>
    </location>
</feature>
<gene>
    <name evidence="9" type="ORF">M430DRAFT_68918</name>
</gene>
<dbReference type="InParanoid" id="A0A2T3AVM2"/>
<evidence type="ECO:0000256" key="2">
    <source>
        <dbReference type="ARBA" id="ARBA00022527"/>
    </source>
</evidence>
<dbReference type="GeneID" id="36577469"/>
<evidence type="ECO:0000313" key="9">
    <source>
        <dbReference type="EMBL" id="PSS12715.1"/>
    </source>
</evidence>
<dbReference type="PROSITE" id="PS00108">
    <property type="entry name" value="PROTEIN_KINASE_ST"/>
    <property type="match status" value="1"/>
</dbReference>
<evidence type="ECO:0000256" key="6">
    <source>
        <dbReference type="ARBA" id="ARBA00022840"/>
    </source>
</evidence>
<dbReference type="Pfam" id="PF00069">
    <property type="entry name" value="Pkinase"/>
    <property type="match status" value="1"/>
</dbReference>
<evidence type="ECO:0000256" key="4">
    <source>
        <dbReference type="ARBA" id="ARBA00022741"/>
    </source>
</evidence>
<dbReference type="InterPro" id="IPR011009">
    <property type="entry name" value="Kinase-like_dom_sf"/>
</dbReference>
<reference evidence="9 10" key="1">
    <citation type="journal article" date="2018" name="New Phytol.">
        <title>Comparative genomics and transcriptomics depict ericoid mycorrhizal fungi as versatile saprotrophs and plant mutualists.</title>
        <authorList>
            <person name="Martino E."/>
            <person name="Morin E."/>
            <person name="Grelet G.A."/>
            <person name="Kuo A."/>
            <person name="Kohler A."/>
            <person name="Daghino S."/>
            <person name="Barry K.W."/>
            <person name="Cichocki N."/>
            <person name="Clum A."/>
            <person name="Dockter R.B."/>
            <person name="Hainaut M."/>
            <person name="Kuo R.C."/>
            <person name="LaButti K."/>
            <person name="Lindahl B.D."/>
            <person name="Lindquist E.A."/>
            <person name="Lipzen A."/>
            <person name="Khouja H.R."/>
            <person name="Magnuson J."/>
            <person name="Murat C."/>
            <person name="Ohm R.A."/>
            <person name="Singer S.W."/>
            <person name="Spatafora J.W."/>
            <person name="Wang M."/>
            <person name="Veneault-Fourrey C."/>
            <person name="Henrissat B."/>
            <person name="Grigoriev I.V."/>
            <person name="Martin F.M."/>
            <person name="Perotto S."/>
        </authorList>
    </citation>
    <scope>NUCLEOTIDE SEQUENCE [LARGE SCALE GENOMIC DNA]</scope>
    <source>
        <strain evidence="9 10">ATCC 22711</strain>
    </source>
</reference>
<evidence type="ECO:0000256" key="7">
    <source>
        <dbReference type="SAM" id="MobiDB-lite"/>
    </source>
</evidence>
<dbReference type="InterPro" id="IPR000719">
    <property type="entry name" value="Prot_kinase_dom"/>
</dbReference>
<dbReference type="SMART" id="SM00220">
    <property type="entry name" value="S_TKc"/>
    <property type="match status" value="1"/>
</dbReference>
<dbReference type="EMBL" id="KZ679015">
    <property type="protein sequence ID" value="PSS12715.1"/>
    <property type="molecule type" value="Genomic_DNA"/>
</dbReference>
<dbReference type="PROSITE" id="PS50011">
    <property type="entry name" value="PROTEIN_KINASE_DOM"/>
    <property type="match status" value="1"/>
</dbReference>
<feature type="region of interest" description="Disordered" evidence="7">
    <location>
        <begin position="1"/>
        <end position="25"/>
    </location>
</feature>
<keyword evidence="4" id="KW-0547">Nucleotide-binding</keyword>
<dbReference type="Proteomes" id="UP000241818">
    <property type="component" value="Unassembled WGS sequence"/>
</dbReference>